<evidence type="ECO:0000313" key="3">
    <source>
        <dbReference type="EMBL" id="RAJ00544.1"/>
    </source>
</evidence>
<dbReference type="PANTHER" id="PTHR34819">
    <property type="entry name" value="LARGE CYSTEINE-RICH PERIPLASMIC PROTEIN OMCB"/>
    <property type="match status" value="1"/>
</dbReference>
<evidence type="ECO:0000313" key="4">
    <source>
        <dbReference type="Proteomes" id="UP000248827"/>
    </source>
</evidence>
<feature type="domain" description="DUF11" evidence="2">
    <location>
        <begin position="1389"/>
        <end position="1492"/>
    </location>
</feature>
<feature type="domain" description="DUF11" evidence="2">
    <location>
        <begin position="355"/>
        <end position="453"/>
    </location>
</feature>
<dbReference type="Pfam" id="PF01345">
    <property type="entry name" value="DUF11"/>
    <property type="match status" value="9"/>
</dbReference>
<feature type="compositionally biased region" description="Pro residues" evidence="1">
    <location>
        <begin position="1531"/>
        <end position="1540"/>
    </location>
</feature>
<comment type="caution">
    <text evidence="3">The sequence shown here is derived from an EMBL/GenBank/DDBJ whole genome shotgun (WGS) entry which is preliminary data.</text>
</comment>
<feature type="domain" description="DUF11" evidence="2">
    <location>
        <begin position="1001"/>
        <end position="1100"/>
    </location>
</feature>
<feature type="domain" description="DUF11" evidence="2">
    <location>
        <begin position="615"/>
        <end position="716"/>
    </location>
</feature>
<dbReference type="InterPro" id="IPR001434">
    <property type="entry name" value="OmcB-like_DUF11"/>
</dbReference>
<keyword evidence="4" id="KW-1185">Reference proteome</keyword>
<feature type="domain" description="DUF11" evidence="2">
    <location>
        <begin position="870"/>
        <end position="957"/>
    </location>
</feature>
<feature type="domain" description="DUF11" evidence="2">
    <location>
        <begin position="1261"/>
        <end position="1359"/>
    </location>
</feature>
<dbReference type="PANTHER" id="PTHR34819:SF3">
    <property type="entry name" value="CELL SURFACE PROTEIN"/>
    <property type="match status" value="1"/>
</dbReference>
<feature type="domain" description="DUF11" evidence="2">
    <location>
        <begin position="484"/>
        <end position="581"/>
    </location>
</feature>
<dbReference type="EMBL" id="QLLI01000002">
    <property type="protein sequence ID" value="RAJ00544.1"/>
    <property type="molecule type" value="Genomic_DNA"/>
</dbReference>
<feature type="domain" description="DUF11" evidence="2">
    <location>
        <begin position="1568"/>
        <end position="1668"/>
    </location>
</feature>
<dbReference type="Gene3D" id="2.60.40.740">
    <property type="match status" value="7"/>
</dbReference>
<feature type="domain" description="DUF11" evidence="2">
    <location>
        <begin position="1131"/>
        <end position="1235"/>
    </location>
</feature>
<evidence type="ECO:0000259" key="2">
    <source>
        <dbReference type="Pfam" id="PF01345"/>
    </source>
</evidence>
<reference evidence="3 4" key="1">
    <citation type="submission" date="2018-06" db="EMBL/GenBank/DDBJ databases">
        <title>Freshwater and sediment microbial communities from various areas in North America, analyzing microbe dynamics in response to fracking.</title>
        <authorList>
            <person name="Lamendella R."/>
        </authorList>
    </citation>
    <scope>NUCLEOTIDE SEQUENCE [LARGE SCALE GENOMIC DNA]</scope>
    <source>
        <strain evidence="3 4">NG-13</strain>
    </source>
</reference>
<evidence type="ECO:0000256" key="1">
    <source>
        <dbReference type="SAM" id="MobiDB-lite"/>
    </source>
</evidence>
<name>A0ABX9BP52_9BACL</name>
<organism evidence="3 4">
    <name type="scientific">Paenibacillus pabuli</name>
    <dbReference type="NCBI Taxonomy" id="1472"/>
    <lineage>
        <taxon>Bacteria</taxon>
        <taxon>Bacillati</taxon>
        <taxon>Bacillota</taxon>
        <taxon>Bacilli</taxon>
        <taxon>Bacillales</taxon>
        <taxon>Paenibacillaceae</taxon>
        <taxon>Paenibacillus</taxon>
    </lineage>
</organism>
<proteinExistence type="predicted"/>
<feature type="region of interest" description="Disordered" evidence="1">
    <location>
        <begin position="1531"/>
        <end position="1556"/>
    </location>
</feature>
<dbReference type="Proteomes" id="UP000248827">
    <property type="component" value="Unassembled WGS sequence"/>
</dbReference>
<protein>
    <submittedName>
        <fullName evidence="3">Repeat protein (TIGR01451 family)</fullName>
    </submittedName>
</protein>
<dbReference type="RefSeq" id="WP_111618906.1">
    <property type="nucleotide sequence ID" value="NZ_QLLI01000002.1"/>
</dbReference>
<dbReference type="InterPro" id="IPR047589">
    <property type="entry name" value="DUF11_rpt"/>
</dbReference>
<feature type="compositionally biased region" description="Low complexity" evidence="1">
    <location>
        <begin position="1541"/>
        <end position="1556"/>
    </location>
</feature>
<dbReference type="NCBIfam" id="TIGR01451">
    <property type="entry name" value="B_ant_repeat"/>
    <property type="match status" value="10"/>
</dbReference>
<sequence length="1697" mass="173978">MAFIERYAINENGAVTFTGNTLGLSRSETVGVPGTVDSIGAYITTDTTQQFGTYPPGTTNLFQNNSSSAVLQLPAGSSILYAELIWGGTYIDNTENNSAFINDAVQFTTPAGHTSVFPDPATSFEVILSTASGFPTTYAYVRSANVTSLISAGGAGTYTTSGVVGTLSIPDPTSNHAGWTLAVVYQNAALPLRNMSIRVNADVILSTSGPVNMIIDGFATPFMGPLAGRAQFSTQEGDANKTGDQARFGPTIATVTNLSGPNNFPDNFFASQINDDAGNLDTSGTFGTRNPINGTPGTNIVGGRQGWDITNVDVGFTLLNTQTQAAFQLTTNGDGYLVDGNGLQIDINLPALNAVKSANVPDAVVGDTVTYTLVISNTSLIDATNVMFFDNIPAGSSLVTNSITINGVPQPGTDPVTGVPIGALNSGTSVTVTFQVLVTTVPVPAQLFNQARVGYTAPTVPGGPLINTAVPSNSVVLPIYEPIVAIVKSADTTNALVGDTVTYTLVVTNTGNIDATTTVLDNIPDGSVFVPGSVTVNGASQPAADPVAGISIGPVAPNTTSTVTFQVSVVSQPAGLQLVNQGTASFTFQPPDGRVIPGSVTSNTVVIPVSLPMLIVVKSTAAADAVAGDTVTYSFTVTNQDASSITNVVLTDNIPTGSSFLPGSVTLNGAPQPTADPVTGVSIGTLLPGASATVTFSVQVNTLPSPPQLTDQAQVSFDSGTFSGVSFSNTVVIPVFQAIIAVVKSAVPTFSVVGQTVTFQFTVTNSGNIGATTTLTDIIPPEATFVAGSVLVNSIPVPLADPIAGISLGLIPAGGSTLVSFQVVITSLPASFQIVNQGTASFTFTPPDGRIIPGSSGSNLVVIPISADNLTVIKTPSELQAVIGDIVTYTLVVQNNDPVDATNVSLRDPIPVASVLVPDSVTVNGSALPGVDPSAGVPIGTIPANGSATVTFQVSVVGTAPPVPFPLFLVDQATVTFTTGQFTGTALSNIVNVRVFEPVITLVKSAVPMTAVVGDIITYTVFVSNDGNYNADVILVDPLPAGEAFVPNSVLISGNRWSSANPITGINLGTIQPNFPVTVTFLATVTSVPTPPELVNQATGNYTYTLPDGQIIPGSSLSNIVTIPVSEPGVLSLAKSADVTNAAPGDIITYTLLVQNPTELQATAVFLSDPIPVGSSLVPDSLTLNGVIQPGVDPSRGVNIGTVDAGSSTIVTFQVNVIALTPQPVTETLINQGTVTFAINGVSGSSLSNVVSIPVYDPVVTIVKSGSPASVDLGNTVFYELVVQNQGNIAADITVIDPIPPESFFIPGSLSVNGVVISDNPVSGIPLGEVLPGELFTINFQVNVLSFPSNNQIENTAIADYSFILPDGRVISASVESNSVNTFISDPLLDIVKSALPSQVAPGETITFSFLLTNGNNVPFSAIIFTDRIPEGLSFVNGSVMIRDVSVPTANPDLGFEVDNIAANSTIPISFKVVVNQGITMNQITNQASVSYTLGAVSFNVLSNVVLIQVIFPVPPVPPVPPVTPVPPGPPTPPLPPVNPNTPTTPGSSQPSTPSVPSIPISAPVIPVQKTASKGIVEVGESVDYVVLIENTSSFAAKHLVLTDHLQSGVTLVSGSVTVQGVTQHNCSLASGISLGDLQPGASVEVGYTAIIKHQPSNGKVINQATISLSYILPDGSLIPITLASNKVIVTVVEAEE</sequence>
<dbReference type="InterPro" id="IPR051172">
    <property type="entry name" value="Chlamydia_OmcB"/>
</dbReference>
<gene>
    <name evidence="3" type="ORF">DET54_10230</name>
</gene>
<accession>A0ABX9BP52</accession>